<dbReference type="PANTHER" id="PTHR43378">
    <property type="entry name" value="UDP-3-O-ACYLGLUCOSAMINE N-ACYLTRANSFERASE"/>
    <property type="match status" value="1"/>
</dbReference>
<proteinExistence type="inferred from homology"/>
<evidence type="ECO:0000313" key="9">
    <source>
        <dbReference type="EMBL" id="AGY91969.1"/>
    </source>
</evidence>
<dbReference type="HAMAP" id="MF_00523">
    <property type="entry name" value="LpxD"/>
    <property type="match status" value="1"/>
</dbReference>
<dbReference type="Pfam" id="PF00132">
    <property type="entry name" value="Hexapep"/>
    <property type="match status" value="1"/>
</dbReference>
<evidence type="ECO:0000256" key="1">
    <source>
        <dbReference type="ARBA" id="ARBA00022516"/>
    </source>
</evidence>
<evidence type="ECO:0000256" key="2">
    <source>
        <dbReference type="ARBA" id="ARBA00022556"/>
    </source>
</evidence>
<dbReference type="NCBIfam" id="NF002060">
    <property type="entry name" value="PRK00892.1"/>
    <property type="match status" value="1"/>
</dbReference>
<comment type="pathway">
    <text evidence="7">Bacterial outer membrane biogenesis; LPS lipid A biosynthesis.</text>
</comment>
<gene>
    <name evidence="7" type="primary">lpxD</name>
    <name evidence="9" type="ORF">SPICUR_04960</name>
</gene>
<dbReference type="eggNOG" id="COG1044">
    <property type="taxonomic scope" value="Bacteria"/>
</dbReference>
<dbReference type="InterPro" id="IPR011004">
    <property type="entry name" value="Trimer_LpxA-like_sf"/>
</dbReference>
<keyword evidence="10" id="KW-1185">Reference proteome</keyword>
<dbReference type="KEGG" id="spiu:SPICUR_04960"/>
<dbReference type="GO" id="GO:0016020">
    <property type="term" value="C:membrane"/>
    <property type="evidence" value="ECO:0007669"/>
    <property type="project" value="GOC"/>
</dbReference>
<dbReference type="Pfam" id="PF04613">
    <property type="entry name" value="LpxD"/>
    <property type="match status" value="1"/>
</dbReference>
<dbReference type="GO" id="GO:0009245">
    <property type="term" value="P:lipid A biosynthetic process"/>
    <property type="evidence" value="ECO:0007669"/>
    <property type="project" value="UniProtKB-UniRule"/>
</dbReference>
<dbReference type="Proteomes" id="UP000017640">
    <property type="component" value="Chromosome"/>
</dbReference>
<comment type="subunit">
    <text evidence="7">Homotrimer.</text>
</comment>
<dbReference type="PATRIC" id="fig|1335757.3.peg.966"/>
<organism evidence="9 10">
    <name type="scientific">Spiribacter curvatus</name>
    <dbReference type="NCBI Taxonomy" id="1335757"/>
    <lineage>
        <taxon>Bacteria</taxon>
        <taxon>Pseudomonadati</taxon>
        <taxon>Pseudomonadota</taxon>
        <taxon>Gammaproteobacteria</taxon>
        <taxon>Chromatiales</taxon>
        <taxon>Ectothiorhodospiraceae</taxon>
        <taxon>Spiribacter</taxon>
    </lineage>
</organism>
<dbReference type="EC" id="2.3.1.191" evidence="7"/>
<keyword evidence="5 7" id="KW-0443">Lipid metabolism</keyword>
<evidence type="ECO:0000313" key="10">
    <source>
        <dbReference type="Proteomes" id="UP000017640"/>
    </source>
</evidence>
<evidence type="ECO:0000259" key="8">
    <source>
        <dbReference type="Pfam" id="PF04613"/>
    </source>
</evidence>
<protein>
    <recommendedName>
        <fullName evidence="7">UDP-3-O-acylglucosamine N-acyltransferase</fullName>
        <ecNumber evidence="7">2.3.1.191</ecNumber>
    </recommendedName>
</protein>
<comment type="similarity">
    <text evidence="7">Belongs to the transferase hexapeptide repeat family. LpxD subfamily.</text>
</comment>
<dbReference type="GO" id="GO:0016410">
    <property type="term" value="F:N-acyltransferase activity"/>
    <property type="evidence" value="ECO:0007669"/>
    <property type="project" value="InterPro"/>
</dbReference>
<evidence type="ECO:0000256" key="7">
    <source>
        <dbReference type="HAMAP-Rule" id="MF_00523"/>
    </source>
</evidence>
<dbReference type="EMBL" id="CP005990">
    <property type="protein sequence ID" value="AGY91969.1"/>
    <property type="molecule type" value="Genomic_DNA"/>
</dbReference>
<keyword evidence="6 7" id="KW-0012">Acyltransferase</keyword>
<dbReference type="InterPro" id="IPR001451">
    <property type="entry name" value="Hexapep"/>
</dbReference>
<dbReference type="STRING" id="1335757.SPICUR_04960"/>
<accession>U5T347</accession>
<feature type="active site" description="Proton acceptor" evidence="7">
    <location>
        <position position="247"/>
    </location>
</feature>
<dbReference type="NCBIfam" id="TIGR01853">
    <property type="entry name" value="lipid_A_lpxD"/>
    <property type="match status" value="1"/>
</dbReference>
<dbReference type="SUPFAM" id="SSF51161">
    <property type="entry name" value="Trimeric LpxA-like enzymes"/>
    <property type="match status" value="1"/>
</dbReference>
<keyword evidence="3 7" id="KW-0808">Transferase</keyword>
<keyword evidence="2 7" id="KW-0441">Lipid A biosynthesis</keyword>
<dbReference type="PANTHER" id="PTHR43378:SF2">
    <property type="entry name" value="UDP-3-O-ACYLGLUCOSAMINE N-ACYLTRANSFERASE 1, MITOCHONDRIAL-RELATED"/>
    <property type="match status" value="1"/>
</dbReference>
<dbReference type="OrthoDB" id="9784739at2"/>
<evidence type="ECO:0000256" key="4">
    <source>
        <dbReference type="ARBA" id="ARBA00022737"/>
    </source>
</evidence>
<dbReference type="GO" id="GO:0103118">
    <property type="term" value="F:UDP-3-O-[(3R)-3-hydroxyacyl]-glucosamine N-acyltransferase activity"/>
    <property type="evidence" value="ECO:0007669"/>
    <property type="project" value="UniProtKB-EC"/>
</dbReference>
<evidence type="ECO:0000256" key="6">
    <source>
        <dbReference type="ARBA" id="ARBA00023315"/>
    </source>
</evidence>
<dbReference type="Pfam" id="PF14602">
    <property type="entry name" value="Hexapep_2"/>
    <property type="match status" value="1"/>
</dbReference>
<dbReference type="Gene3D" id="1.20.5.170">
    <property type="match status" value="1"/>
</dbReference>
<dbReference type="InterPro" id="IPR020573">
    <property type="entry name" value="UDP_GlcNAc_AcTrfase_non-rep"/>
</dbReference>
<sequence>MEEGPVAGTRYTLAELARLTGADLEGPGDALITGVAALETAGSSDVSFLANRRYRHQLADTHAAAVILSRGETGSGYDFTVLRADNPYLVFARMGWLLNPGPSPQPGIDPDASVSALADIDASATIAPRAVIEAGARVGPRCWIGPGAVVAAGVHMGTACRIDANASVLAGSQLGDRVEIMSGAVIGSAGFGFADAGDHWEAVPQLGRVLIGDDVSVGANTTVDRGSQGDTRISNGCKIDNLVQIAHNVQIGDHTVIAANAGISGSTRIGRYCRIAGGVGFAGHIDIADGSTFTGMSMITGSIHESGVYSSGVPLMPTREWRRSAVRFRQLDDMARRLDTLERIMTTTEDGDGR</sequence>
<feature type="domain" description="UDP-3-O-[3-hydroxymyristoyl] glucosamine N-acyltransferase non-repeat region" evidence="8">
    <location>
        <begin position="29"/>
        <end position="94"/>
    </location>
</feature>
<dbReference type="InterPro" id="IPR007691">
    <property type="entry name" value="LpxD"/>
</dbReference>
<dbReference type="UniPathway" id="UPA00973"/>
<evidence type="ECO:0000256" key="5">
    <source>
        <dbReference type="ARBA" id="ARBA00023098"/>
    </source>
</evidence>
<keyword evidence="4 7" id="KW-0677">Repeat</keyword>
<dbReference type="HOGENOM" id="CLU_049865_0_1_6"/>
<comment type="catalytic activity">
    <reaction evidence="7">
        <text>a UDP-3-O-[(3R)-3-hydroxyacyl]-alpha-D-glucosamine + a (3R)-hydroxyacyl-[ACP] = a UDP-2-N,3-O-bis[(3R)-3-hydroxyacyl]-alpha-D-glucosamine + holo-[ACP] + H(+)</text>
        <dbReference type="Rhea" id="RHEA:53836"/>
        <dbReference type="Rhea" id="RHEA-COMP:9685"/>
        <dbReference type="Rhea" id="RHEA-COMP:9945"/>
        <dbReference type="ChEBI" id="CHEBI:15378"/>
        <dbReference type="ChEBI" id="CHEBI:64479"/>
        <dbReference type="ChEBI" id="CHEBI:78827"/>
        <dbReference type="ChEBI" id="CHEBI:137740"/>
        <dbReference type="ChEBI" id="CHEBI:137748"/>
        <dbReference type="EC" id="2.3.1.191"/>
    </reaction>
</comment>
<keyword evidence="1 7" id="KW-0444">Lipid biosynthesis</keyword>
<dbReference type="CDD" id="cd03352">
    <property type="entry name" value="LbH_LpxD"/>
    <property type="match status" value="1"/>
</dbReference>
<dbReference type="AlphaFoldDB" id="U5T347"/>
<comment type="function">
    <text evidence="7">Catalyzes the N-acylation of UDP-3-O-acylglucosamine using 3-hydroxyacyl-ACP as the acyl donor. Is involved in the biosynthesis of lipid A, a phosphorylated glycolipid that anchors the lipopolysaccharide to the outer membrane of the cell.</text>
</comment>
<evidence type="ECO:0000256" key="3">
    <source>
        <dbReference type="ARBA" id="ARBA00022679"/>
    </source>
</evidence>
<dbReference type="Gene3D" id="3.40.1390.10">
    <property type="entry name" value="MurE/MurF, N-terminal domain"/>
    <property type="match status" value="1"/>
</dbReference>
<name>U5T347_9GAMM</name>
<reference evidence="9 10" key="1">
    <citation type="journal article" date="2013" name="BMC Genomics">
        <title>Genomes of "Spiribacter", a streamlined, successful halophilic bacterium.</title>
        <authorList>
            <person name="Lopez-Perez M."/>
            <person name="Ghai R."/>
            <person name="Leon M.J."/>
            <person name="Rodriguez-Olmos A."/>
            <person name="Copa-Patino J.L."/>
            <person name="Soliveri J."/>
            <person name="Sanchez-Porro C."/>
            <person name="Ventosa A."/>
            <person name="Rodriguez-Valera F."/>
        </authorList>
    </citation>
    <scope>NUCLEOTIDE SEQUENCE [LARGE SCALE GENOMIC DNA]</scope>
    <source>
        <strain evidence="9 10">UAH-SP71</strain>
    </source>
</reference>
<dbReference type="Gene3D" id="2.160.10.10">
    <property type="entry name" value="Hexapeptide repeat proteins"/>
    <property type="match status" value="1"/>
</dbReference>